<dbReference type="Proteomes" id="UP001295684">
    <property type="component" value="Unassembled WGS sequence"/>
</dbReference>
<comment type="caution">
    <text evidence="2">The sequence shown here is derived from an EMBL/GenBank/DDBJ whole genome shotgun (WGS) entry which is preliminary data.</text>
</comment>
<evidence type="ECO:0000313" key="2">
    <source>
        <dbReference type="EMBL" id="CAI2361543.1"/>
    </source>
</evidence>
<evidence type="ECO:0000313" key="3">
    <source>
        <dbReference type="Proteomes" id="UP001295684"/>
    </source>
</evidence>
<evidence type="ECO:0000256" key="1">
    <source>
        <dbReference type="SAM" id="MobiDB-lite"/>
    </source>
</evidence>
<organism evidence="2 3">
    <name type="scientific">Euplotes crassus</name>
    <dbReference type="NCBI Taxonomy" id="5936"/>
    <lineage>
        <taxon>Eukaryota</taxon>
        <taxon>Sar</taxon>
        <taxon>Alveolata</taxon>
        <taxon>Ciliophora</taxon>
        <taxon>Intramacronucleata</taxon>
        <taxon>Spirotrichea</taxon>
        <taxon>Hypotrichia</taxon>
        <taxon>Euplotida</taxon>
        <taxon>Euplotidae</taxon>
        <taxon>Moneuplotes</taxon>
    </lineage>
</organism>
<feature type="region of interest" description="Disordered" evidence="1">
    <location>
        <begin position="42"/>
        <end position="146"/>
    </location>
</feature>
<dbReference type="AlphaFoldDB" id="A0AAD1X3D1"/>
<keyword evidence="3" id="KW-1185">Reference proteome</keyword>
<feature type="compositionally biased region" description="Basic and acidic residues" evidence="1">
    <location>
        <begin position="42"/>
        <end position="66"/>
    </location>
</feature>
<dbReference type="EMBL" id="CAMPGE010002732">
    <property type="protein sequence ID" value="CAI2361543.1"/>
    <property type="molecule type" value="Genomic_DNA"/>
</dbReference>
<name>A0AAD1X3D1_EUPCR</name>
<proteinExistence type="predicted"/>
<protein>
    <submittedName>
        <fullName evidence="2">Uncharacterized protein</fullName>
    </submittedName>
</protein>
<gene>
    <name evidence="2" type="ORF">ECRASSUSDP1_LOCUS2854</name>
</gene>
<accession>A0AAD1X3D1</accession>
<sequence>MRPIHQMSKVSSNRMSESMDSMMFVEERKNVLAGIQPKFTESKVSKDQSVRRRIEENHNKLKDYRKSGKKRVLRRVERERNGSLSSHSSLESAYITENSIAPSERNIGEESLLEELQPGNLPVRLEEDEPVLPEVSTTKKQDEEPEVSQVQKVAFHAASDAFTCAISNKE</sequence>
<feature type="compositionally biased region" description="Low complexity" evidence="1">
    <location>
        <begin position="83"/>
        <end position="92"/>
    </location>
</feature>
<reference evidence="2" key="1">
    <citation type="submission" date="2023-07" db="EMBL/GenBank/DDBJ databases">
        <authorList>
            <consortium name="AG Swart"/>
            <person name="Singh M."/>
            <person name="Singh A."/>
            <person name="Seah K."/>
            <person name="Emmerich C."/>
        </authorList>
    </citation>
    <scope>NUCLEOTIDE SEQUENCE</scope>
    <source>
        <strain evidence="2">DP1</strain>
    </source>
</reference>